<name>A0A4V2W5S2_9FIRM</name>
<evidence type="ECO:0000256" key="3">
    <source>
        <dbReference type="ARBA" id="ARBA00023125"/>
    </source>
</evidence>
<accession>A0A4V2W5S2</accession>
<dbReference type="InterPro" id="IPR044068">
    <property type="entry name" value="CB"/>
</dbReference>
<dbReference type="Gene3D" id="1.10.443.10">
    <property type="entry name" value="Intergrase catalytic core"/>
    <property type="match status" value="1"/>
</dbReference>
<dbReference type="InterPro" id="IPR004107">
    <property type="entry name" value="Integrase_SAM-like_N"/>
</dbReference>
<comment type="similarity">
    <text evidence="1">Belongs to the 'phage' integrase family.</text>
</comment>
<feature type="domain" description="Tyr recombinase" evidence="6">
    <location>
        <begin position="106"/>
        <end position="298"/>
    </location>
</feature>
<dbReference type="GO" id="GO:0015074">
    <property type="term" value="P:DNA integration"/>
    <property type="evidence" value="ECO:0007669"/>
    <property type="project" value="UniProtKB-KW"/>
</dbReference>
<dbReference type="EMBL" id="SMCQ01000005">
    <property type="protein sequence ID" value="TCW01018.1"/>
    <property type="molecule type" value="Genomic_DNA"/>
</dbReference>
<dbReference type="AlphaFoldDB" id="A0A4V2W5S2"/>
<dbReference type="PROSITE" id="PS51900">
    <property type="entry name" value="CB"/>
    <property type="match status" value="1"/>
</dbReference>
<dbReference type="PANTHER" id="PTHR30349">
    <property type="entry name" value="PHAGE INTEGRASE-RELATED"/>
    <property type="match status" value="1"/>
</dbReference>
<evidence type="ECO:0000256" key="2">
    <source>
        <dbReference type="ARBA" id="ARBA00022908"/>
    </source>
</evidence>
<dbReference type="Pfam" id="PF00589">
    <property type="entry name" value="Phage_integrase"/>
    <property type="match status" value="1"/>
</dbReference>
<sequence length="303" mass="35423">MVSKRFEVISRDWLLSKQGVVKHLSYDKYEKVISKHLSYFNDKNIEKITEDEVDEFFNKKENEEKLSKSTLYTISHVLRSIFVYAKKEYQLNTINIINLKHDEKQRPTQILTKKEIDILNEYLLANKDAVSLAILLSLYAGLRTGEISALKKENIDLDNNVIHISKSVERIKTEKGTKLTILEPRSKYSLRSVPISKYVKKYLVDFFDCYPMESNYFILSTNENIFDTRTVQRKLQELCITLKIKTDFNALRNTFISYCLSHNMNIKCLCEIIGTSDFSGIYELCPDCSLDQKKNEINNIFSK</sequence>
<evidence type="ECO:0000256" key="5">
    <source>
        <dbReference type="PROSITE-ProRule" id="PRU01248"/>
    </source>
</evidence>
<keyword evidence="9" id="KW-1185">Reference proteome</keyword>
<keyword evidence="2" id="KW-0229">DNA integration</keyword>
<dbReference type="GO" id="GO:0003677">
    <property type="term" value="F:DNA binding"/>
    <property type="evidence" value="ECO:0007669"/>
    <property type="project" value="UniProtKB-UniRule"/>
</dbReference>
<dbReference type="SUPFAM" id="SSF56349">
    <property type="entry name" value="DNA breaking-rejoining enzymes"/>
    <property type="match status" value="1"/>
</dbReference>
<dbReference type="PANTHER" id="PTHR30349:SF64">
    <property type="entry name" value="PROPHAGE INTEGRASE INTD-RELATED"/>
    <property type="match status" value="1"/>
</dbReference>
<dbReference type="Proteomes" id="UP000295515">
    <property type="component" value="Unassembled WGS sequence"/>
</dbReference>
<dbReference type="RefSeq" id="WP_066450755.1">
    <property type="nucleotide sequence ID" value="NZ_JANKBF010000008.1"/>
</dbReference>
<reference evidence="8 9" key="1">
    <citation type="submission" date="2019-03" db="EMBL/GenBank/DDBJ databases">
        <title>Genomic Encyclopedia of Type Strains, Phase IV (KMG-IV): sequencing the most valuable type-strain genomes for metagenomic binning, comparative biology and taxonomic classification.</title>
        <authorList>
            <person name="Goeker M."/>
        </authorList>
    </citation>
    <scope>NUCLEOTIDE SEQUENCE [LARGE SCALE GENOMIC DNA]</scope>
    <source>
        <strain evidence="8 9">DSM 29487</strain>
    </source>
</reference>
<dbReference type="Pfam" id="PF13495">
    <property type="entry name" value="Phage_int_SAM_4"/>
    <property type="match status" value="1"/>
</dbReference>
<comment type="caution">
    <text evidence="8">The sequence shown here is derived from an EMBL/GenBank/DDBJ whole genome shotgun (WGS) entry which is preliminary data.</text>
</comment>
<evidence type="ECO:0000313" key="8">
    <source>
        <dbReference type="EMBL" id="TCW01018.1"/>
    </source>
</evidence>
<dbReference type="Gene3D" id="1.10.150.130">
    <property type="match status" value="1"/>
</dbReference>
<dbReference type="InterPro" id="IPR050090">
    <property type="entry name" value="Tyrosine_recombinase_XerCD"/>
</dbReference>
<dbReference type="InterPro" id="IPR011010">
    <property type="entry name" value="DNA_brk_join_enz"/>
</dbReference>
<evidence type="ECO:0000259" key="7">
    <source>
        <dbReference type="PROSITE" id="PS51900"/>
    </source>
</evidence>
<proteinExistence type="inferred from homology"/>
<organism evidence="8 9">
    <name type="scientific">Longibaculum muris</name>
    <dbReference type="NCBI Taxonomy" id="1796628"/>
    <lineage>
        <taxon>Bacteria</taxon>
        <taxon>Bacillati</taxon>
        <taxon>Bacillota</taxon>
        <taxon>Erysipelotrichia</taxon>
        <taxon>Erysipelotrichales</taxon>
        <taxon>Coprobacillaceae</taxon>
        <taxon>Longibaculum</taxon>
    </lineage>
</organism>
<evidence type="ECO:0000259" key="6">
    <source>
        <dbReference type="PROSITE" id="PS51898"/>
    </source>
</evidence>
<protein>
    <submittedName>
        <fullName evidence="8">Site-specific recombinase XerD</fullName>
    </submittedName>
</protein>
<dbReference type="GO" id="GO:0006310">
    <property type="term" value="P:DNA recombination"/>
    <property type="evidence" value="ECO:0007669"/>
    <property type="project" value="UniProtKB-KW"/>
</dbReference>
<keyword evidence="3 5" id="KW-0238">DNA-binding</keyword>
<evidence type="ECO:0000313" key="9">
    <source>
        <dbReference type="Proteomes" id="UP000295515"/>
    </source>
</evidence>
<evidence type="ECO:0000256" key="4">
    <source>
        <dbReference type="ARBA" id="ARBA00023172"/>
    </source>
</evidence>
<gene>
    <name evidence="8" type="ORF">EDD60_105122</name>
</gene>
<dbReference type="InterPro" id="IPR002104">
    <property type="entry name" value="Integrase_catalytic"/>
</dbReference>
<keyword evidence="4" id="KW-0233">DNA recombination</keyword>
<dbReference type="GeneID" id="98914942"/>
<evidence type="ECO:0000256" key="1">
    <source>
        <dbReference type="ARBA" id="ARBA00008857"/>
    </source>
</evidence>
<dbReference type="InterPro" id="IPR010998">
    <property type="entry name" value="Integrase_recombinase_N"/>
</dbReference>
<dbReference type="InterPro" id="IPR013762">
    <property type="entry name" value="Integrase-like_cat_sf"/>
</dbReference>
<dbReference type="PROSITE" id="PS51898">
    <property type="entry name" value="TYR_RECOMBINASE"/>
    <property type="match status" value="1"/>
</dbReference>
<feature type="domain" description="Core-binding (CB)" evidence="7">
    <location>
        <begin position="4"/>
        <end position="86"/>
    </location>
</feature>